<reference evidence="6 7" key="1">
    <citation type="submission" date="2020-10" db="EMBL/GenBank/DDBJ databases">
        <title>Novel species in genus Corynebacterium.</title>
        <authorList>
            <person name="Zhang G."/>
        </authorList>
    </citation>
    <scope>NUCLEOTIDE SEQUENCE [LARGE SCALE GENOMIC DNA]</scope>
    <source>
        <strain evidence="6 7">DSM 45110</strain>
    </source>
</reference>
<dbReference type="PANTHER" id="PTHR12526:SF640">
    <property type="entry name" value="COLANIC ACID BIOSYNTHESIS GLYCOSYLTRANSFERASE WCAL-RELATED"/>
    <property type="match status" value="1"/>
</dbReference>
<dbReference type="RefSeq" id="WP_194557183.1">
    <property type="nucleotide sequence ID" value="NZ_JADKMY010000003.1"/>
</dbReference>
<name>A0ABR9ZN23_9CORY</name>
<protein>
    <submittedName>
        <fullName evidence="6">Glycosyltransferase family 4 protein</fullName>
    </submittedName>
</protein>
<evidence type="ECO:0000313" key="7">
    <source>
        <dbReference type="Proteomes" id="UP000635902"/>
    </source>
</evidence>
<keyword evidence="3" id="KW-0808">Transferase</keyword>
<dbReference type="Pfam" id="PF13439">
    <property type="entry name" value="Glyco_transf_4"/>
    <property type="match status" value="1"/>
</dbReference>
<dbReference type="EMBL" id="JADKMY010000003">
    <property type="protein sequence ID" value="MBF4554303.1"/>
    <property type="molecule type" value="Genomic_DNA"/>
</dbReference>
<dbReference type="CDD" id="cd03801">
    <property type="entry name" value="GT4_PimA-like"/>
    <property type="match status" value="1"/>
</dbReference>
<feature type="domain" description="Glycosyl transferase family 1" evidence="4">
    <location>
        <begin position="202"/>
        <end position="356"/>
    </location>
</feature>
<dbReference type="Pfam" id="PF00534">
    <property type="entry name" value="Glycos_transf_1"/>
    <property type="match status" value="1"/>
</dbReference>
<evidence type="ECO:0000256" key="3">
    <source>
        <dbReference type="ARBA" id="ARBA00022679"/>
    </source>
</evidence>
<sequence length="379" mass="42060">MKVVLLCWRDTTHPEGGGSERYLERIAQYLAEQGHEVLFRTANYEGAKRWETDRAECPGVTFSRGGGNLTVYPRAWLALLAARFGKGPLRDFRDADVVVDTQNGVPFFASLFTSAPTVVLTHHCHREQWSVAGPFLSRLGWFIESRVSPWVHRRAQWVTVSAPSAEELVELGVARDQVEIIRNGVDPVPPLPFLPDANSSTIRLVALSRLVPHKQLEHAMYAVSALCNRHPKLRLDIIGDGWWAKKLREYAHELGVEGLVTFHGHVSESKKHRVLAGADVHVMPSRKEGWGLAVVESAQHGVPTVGYSSSAGLRDSVIDGTTGLLAGSEGGFINAVEWMLDNPEERVRMGKAAQERAQQFSWEATGRKWEQILRGLAGK</sequence>
<dbReference type="InterPro" id="IPR028098">
    <property type="entry name" value="Glyco_trans_4-like_N"/>
</dbReference>
<keyword evidence="2" id="KW-0328">Glycosyltransferase</keyword>
<dbReference type="InterPro" id="IPR001296">
    <property type="entry name" value="Glyco_trans_1"/>
</dbReference>
<evidence type="ECO:0000313" key="6">
    <source>
        <dbReference type="EMBL" id="MBF4554303.1"/>
    </source>
</evidence>
<dbReference type="SUPFAM" id="SSF53756">
    <property type="entry name" value="UDP-Glycosyltransferase/glycogen phosphorylase"/>
    <property type="match status" value="1"/>
</dbReference>
<gene>
    <name evidence="6" type="ORF">IRY30_09500</name>
</gene>
<evidence type="ECO:0000256" key="1">
    <source>
        <dbReference type="ARBA" id="ARBA00009481"/>
    </source>
</evidence>
<dbReference type="Gene3D" id="3.40.50.2000">
    <property type="entry name" value="Glycogen Phosphorylase B"/>
    <property type="match status" value="2"/>
</dbReference>
<evidence type="ECO:0000256" key="2">
    <source>
        <dbReference type="ARBA" id="ARBA00022676"/>
    </source>
</evidence>
<dbReference type="PANTHER" id="PTHR12526">
    <property type="entry name" value="GLYCOSYLTRANSFERASE"/>
    <property type="match status" value="1"/>
</dbReference>
<evidence type="ECO:0000259" key="4">
    <source>
        <dbReference type="Pfam" id="PF00534"/>
    </source>
</evidence>
<accession>A0ABR9ZN23</accession>
<keyword evidence="7" id="KW-1185">Reference proteome</keyword>
<organism evidence="6 7">
    <name type="scientific">Corynebacterium suicordis DSM 45110</name>
    <dbReference type="NCBI Taxonomy" id="1121369"/>
    <lineage>
        <taxon>Bacteria</taxon>
        <taxon>Bacillati</taxon>
        <taxon>Actinomycetota</taxon>
        <taxon>Actinomycetes</taxon>
        <taxon>Mycobacteriales</taxon>
        <taxon>Corynebacteriaceae</taxon>
        <taxon>Corynebacterium</taxon>
    </lineage>
</organism>
<proteinExistence type="inferred from homology"/>
<feature type="domain" description="Glycosyltransferase subfamily 4-like N-terminal" evidence="5">
    <location>
        <begin position="17"/>
        <end position="187"/>
    </location>
</feature>
<evidence type="ECO:0000259" key="5">
    <source>
        <dbReference type="Pfam" id="PF13439"/>
    </source>
</evidence>
<dbReference type="Proteomes" id="UP000635902">
    <property type="component" value="Unassembled WGS sequence"/>
</dbReference>
<comment type="similarity">
    <text evidence="1">Belongs to the glycosyltransferase group 1 family. Glycosyltransferase 4 subfamily.</text>
</comment>
<comment type="caution">
    <text evidence="6">The sequence shown here is derived from an EMBL/GenBank/DDBJ whole genome shotgun (WGS) entry which is preliminary data.</text>
</comment>